<sequence>MSTSAKTHRMYEFVSSLPPELLSREKFKQSTTLRKLSSSTTPEAIKPSQPSVLLVFSFRASKEEISMQSNHMEPRCPKNSTSSSSYSKLRRANTSSKHEISFLLNGPKPSNCDPVRNDQLETTPRPQQESPAMRWREQQLWAVNEIRELTNPIPNSSENSTSSAAARVDAKKTCAQCGKRFTQSADLKKQ</sequence>
<dbReference type="AlphaFoldDB" id="A0A2V3IZ01"/>
<gene>
    <name evidence="2" type="ORF">BWQ96_02896</name>
</gene>
<proteinExistence type="predicted"/>
<feature type="compositionally biased region" description="Polar residues" evidence="1">
    <location>
        <begin position="120"/>
        <end position="130"/>
    </location>
</feature>
<evidence type="ECO:0000313" key="2">
    <source>
        <dbReference type="EMBL" id="PXF47283.1"/>
    </source>
</evidence>
<accession>A0A2V3IZ01</accession>
<dbReference type="Proteomes" id="UP000247409">
    <property type="component" value="Unassembled WGS sequence"/>
</dbReference>
<organism evidence="2 3">
    <name type="scientific">Gracilariopsis chorda</name>
    <dbReference type="NCBI Taxonomy" id="448386"/>
    <lineage>
        <taxon>Eukaryota</taxon>
        <taxon>Rhodophyta</taxon>
        <taxon>Florideophyceae</taxon>
        <taxon>Rhodymeniophycidae</taxon>
        <taxon>Gracilariales</taxon>
        <taxon>Gracilariaceae</taxon>
        <taxon>Gracilariopsis</taxon>
    </lineage>
</organism>
<comment type="caution">
    <text evidence="2">The sequence shown here is derived from an EMBL/GenBank/DDBJ whole genome shotgun (WGS) entry which is preliminary data.</text>
</comment>
<reference evidence="2 3" key="1">
    <citation type="journal article" date="2018" name="Mol. Biol. Evol.">
        <title>Analysis of the draft genome of the red seaweed Gracilariopsis chorda provides insights into genome size evolution in Rhodophyta.</title>
        <authorList>
            <person name="Lee J."/>
            <person name="Yang E.C."/>
            <person name="Graf L."/>
            <person name="Yang J.H."/>
            <person name="Qiu H."/>
            <person name="Zel Zion U."/>
            <person name="Chan C.X."/>
            <person name="Stephens T.G."/>
            <person name="Weber A.P.M."/>
            <person name="Boo G.H."/>
            <person name="Boo S.M."/>
            <person name="Kim K.M."/>
            <person name="Shin Y."/>
            <person name="Jung M."/>
            <person name="Lee S.J."/>
            <person name="Yim H.S."/>
            <person name="Lee J.H."/>
            <person name="Bhattacharya D."/>
            <person name="Yoon H.S."/>
        </authorList>
    </citation>
    <scope>NUCLEOTIDE SEQUENCE [LARGE SCALE GENOMIC DNA]</scope>
    <source>
        <strain evidence="2 3">SKKU-2015</strain>
        <tissue evidence="2">Whole body</tissue>
    </source>
</reference>
<evidence type="ECO:0000256" key="1">
    <source>
        <dbReference type="SAM" id="MobiDB-lite"/>
    </source>
</evidence>
<evidence type="ECO:0000313" key="3">
    <source>
        <dbReference type="Proteomes" id="UP000247409"/>
    </source>
</evidence>
<evidence type="ECO:0008006" key="4">
    <source>
        <dbReference type="Google" id="ProtNLM"/>
    </source>
</evidence>
<keyword evidence="3" id="KW-1185">Reference proteome</keyword>
<dbReference type="EMBL" id="NBIV01000026">
    <property type="protein sequence ID" value="PXF47283.1"/>
    <property type="molecule type" value="Genomic_DNA"/>
</dbReference>
<name>A0A2V3IZ01_9FLOR</name>
<protein>
    <recommendedName>
        <fullName evidence="4">C2H2-type domain-containing protein</fullName>
    </recommendedName>
</protein>
<feature type="region of interest" description="Disordered" evidence="1">
    <location>
        <begin position="66"/>
        <end position="134"/>
    </location>
</feature>